<dbReference type="EMBL" id="CP003117">
    <property type="protein sequence ID" value="AET65248.1"/>
    <property type="molecule type" value="Genomic_DNA"/>
</dbReference>
<evidence type="ECO:0000256" key="6">
    <source>
        <dbReference type="ARBA" id="ARBA00022801"/>
    </source>
</evidence>
<evidence type="ECO:0000313" key="10">
    <source>
        <dbReference type="EMBL" id="AET65248.1"/>
    </source>
</evidence>
<dbReference type="Pfam" id="PF07687">
    <property type="entry name" value="M20_dimer"/>
    <property type="match status" value="1"/>
</dbReference>
<keyword evidence="6" id="KW-0378">Hydrolase</keyword>
<dbReference type="Proteomes" id="UP000005877">
    <property type="component" value="Chromosome"/>
</dbReference>
<dbReference type="GO" id="GO:0046872">
    <property type="term" value="F:metal ion binding"/>
    <property type="evidence" value="ECO:0007669"/>
    <property type="project" value="UniProtKB-KW"/>
</dbReference>
<evidence type="ECO:0000256" key="1">
    <source>
        <dbReference type="ARBA" id="ARBA00001941"/>
    </source>
</evidence>
<dbReference type="PATRIC" id="fig|1110509.7.peg.2099"/>
<proteinExistence type="inferred from homology"/>
<keyword evidence="11" id="KW-1185">Reference proteome</keyword>
<dbReference type="InterPro" id="IPR002933">
    <property type="entry name" value="Peptidase_M20"/>
</dbReference>
<dbReference type="NCBIfam" id="TIGR01910">
    <property type="entry name" value="DapE-ArgE"/>
    <property type="match status" value="1"/>
</dbReference>
<dbReference type="STRING" id="1110509.Mhar_1891"/>
<dbReference type="Gene3D" id="3.30.70.360">
    <property type="match status" value="1"/>
</dbReference>
<dbReference type="KEGG" id="mhi:Mhar_1891"/>
<dbReference type="AlphaFoldDB" id="G7WQ56"/>
<dbReference type="HOGENOM" id="CLU_021802_2_3_2"/>
<reference evidence="10 11" key="1">
    <citation type="journal article" date="2012" name="PLoS ONE">
        <title>The genome characteristics and predicted function of methyl-group oxidation pathway in the obligate aceticlastic methanogens, Methanosaeta spp.</title>
        <authorList>
            <person name="Zhu J."/>
            <person name="Zheng H."/>
            <person name="Ai G."/>
            <person name="Zhang G."/>
            <person name="Liu D."/>
            <person name="Liu X."/>
            <person name="Dong X."/>
        </authorList>
    </citation>
    <scope>NUCLEOTIDE SEQUENCE [LARGE SCALE GENOMIC DNA]</scope>
    <source>
        <strain evidence="10 11">6Ac</strain>
    </source>
</reference>
<dbReference type="InterPro" id="IPR036264">
    <property type="entry name" value="Bact_exopeptidase_dim_dom"/>
</dbReference>
<dbReference type="GO" id="GO:0016787">
    <property type="term" value="F:hydrolase activity"/>
    <property type="evidence" value="ECO:0007669"/>
    <property type="project" value="UniProtKB-KW"/>
</dbReference>
<dbReference type="GeneID" id="12511063"/>
<dbReference type="Pfam" id="PF01546">
    <property type="entry name" value="Peptidase_M20"/>
    <property type="match status" value="1"/>
</dbReference>
<keyword evidence="8" id="KW-0170">Cobalt</keyword>
<dbReference type="PANTHER" id="PTHR43808">
    <property type="entry name" value="ACETYLORNITHINE DEACETYLASE"/>
    <property type="match status" value="1"/>
</dbReference>
<accession>G7WQ56</accession>
<name>G7WQ56_METH6</name>
<dbReference type="SUPFAM" id="SSF55031">
    <property type="entry name" value="Bacterial exopeptidase dimerisation domain"/>
    <property type="match status" value="1"/>
</dbReference>
<comment type="cofactor">
    <cofactor evidence="2">
        <name>Zn(2+)</name>
        <dbReference type="ChEBI" id="CHEBI:29105"/>
    </cofactor>
</comment>
<evidence type="ECO:0000256" key="5">
    <source>
        <dbReference type="ARBA" id="ARBA00022723"/>
    </source>
</evidence>
<protein>
    <submittedName>
        <fullName evidence="10">Peptidase, ArgE/DapE family</fullName>
    </submittedName>
</protein>
<gene>
    <name evidence="10" type="ordered locus">Mhar_1891</name>
</gene>
<dbReference type="PANTHER" id="PTHR43808:SF8">
    <property type="entry name" value="PEPTIDASE M20 DIMERISATION DOMAIN-CONTAINING PROTEIN"/>
    <property type="match status" value="1"/>
</dbReference>
<keyword evidence="5" id="KW-0479">Metal-binding</keyword>
<sequence length="538" mass="59446">MYGGMGFETDTFLEITLQLPEWHEVDLGPRRLDLIIREGGILDCHIRNLQRGRYGPGRAEFLEKVLLPRLEEKCSRLLEGVAPEWRGLRRGEVGEAFNRARARIKCLRFMELYRCLEAGTPEMLEDLRDLVGFETVTPPGREYPEIVDHLIPIFRDLGFEAEKVVVPPEVLAGRGEEAIGERSNLWARLDVGAEETMVIYTHLDVVPAGEGWSKDPFALDIRDGRIYGRGVADSKGAVAALIAALRAIEATGRPQRNLLVLLTTDEEGGGYSGLCYFADEGLVKGDVMLCMDSFSDDVIIGSNGIITWEATVRGKAAHSGASFLGENAIEKALPVIEALLDLKGRVEARRSTLRASSELEEHGVDFVRPMLNVTVIRGGIKENIVPDRCVLRGDRRVIPEERMEEAAAELEREMAALPVDLEWRSWMGYPPMRIDPDHPWVAEVRRALEGASGRSPRLAGAQYSLDQAYVAEVTGIPTCVYGVGRQTDSNPHGPDENVTLEDLSIYARFLAALISGWGAGAEEGGVDKERGERKEGSD</sequence>
<evidence type="ECO:0000256" key="3">
    <source>
        <dbReference type="ARBA" id="ARBA00006247"/>
    </source>
</evidence>
<evidence type="ECO:0000256" key="4">
    <source>
        <dbReference type="ARBA" id="ARBA00022605"/>
    </source>
</evidence>
<dbReference type="Gene3D" id="3.40.630.10">
    <property type="entry name" value="Zn peptidases"/>
    <property type="match status" value="2"/>
</dbReference>
<dbReference type="InterPro" id="IPR010182">
    <property type="entry name" value="ArgE/DapE"/>
</dbReference>
<comment type="cofactor">
    <cofactor evidence="1">
        <name>Co(2+)</name>
        <dbReference type="ChEBI" id="CHEBI:48828"/>
    </cofactor>
</comment>
<dbReference type="InterPro" id="IPR050072">
    <property type="entry name" value="Peptidase_M20A"/>
</dbReference>
<evidence type="ECO:0000313" key="11">
    <source>
        <dbReference type="Proteomes" id="UP000005877"/>
    </source>
</evidence>
<dbReference type="SUPFAM" id="SSF53187">
    <property type="entry name" value="Zn-dependent exopeptidases"/>
    <property type="match status" value="1"/>
</dbReference>
<evidence type="ECO:0000256" key="8">
    <source>
        <dbReference type="ARBA" id="ARBA00023285"/>
    </source>
</evidence>
<dbReference type="RefSeq" id="WP_014587426.1">
    <property type="nucleotide sequence ID" value="NC_017527.1"/>
</dbReference>
<keyword evidence="7" id="KW-0862">Zinc</keyword>
<comment type="similarity">
    <text evidence="3">Belongs to the peptidase M20A family.</text>
</comment>
<dbReference type="InterPro" id="IPR011650">
    <property type="entry name" value="Peptidase_M20_dimer"/>
</dbReference>
<dbReference type="GO" id="GO:0008652">
    <property type="term" value="P:amino acid biosynthetic process"/>
    <property type="evidence" value="ECO:0007669"/>
    <property type="project" value="UniProtKB-KW"/>
</dbReference>
<evidence type="ECO:0000256" key="2">
    <source>
        <dbReference type="ARBA" id="ARBA00001947"/>
    </source>
</evidence>
<evidence type="ECO:0000256" key="7">
    <source>
        <dbReference type="ARBA" id="ARBA00022833"/>
    </source>
</evidence>
<keyword evidence="4" id="KW-0028">Amino-acid biosynthesis</keyword>
<evidence type="ECO:0000259" key="9">
    <source>
        <dbReference type="Pfam" id="PF07687"/>
    </source>
</evidence>
<organism evidence="10 11">
    <name type="scientific">Methanothrix harundinacea (strain 6Ac)</name>
    <name type="common">Methanosaeta harundinacea</name>
    <dbReference type="NCBI Taxonomy" id="1110509"/>
    <lineage>
        <taxon>Archaea</taxon>
        <taxon>Methanobacteriati</taxon>
        <taxon>Methanobacteriota</taxon>
        <taxon>Stenosarchaea group</taxon>
        <taxon>Methanomicrobia</taxon>
        <taxon>Methanotrichales</taxon>
        <taxon>Methanotrichaceae</taxon>
        <taxon>Methanothrix</taxon>
    </lineage>
</organism>
<feature type="domain" description="Peptidase M20 dimerisation" evidence="9">
    <location>
        <begin position="300"/>
        <end position="416"/>
    </location>
</feature>